<keyword evidence="3" id="KW-1185">Reference proteome</keyword>
<dbReference type="EMBL" id="BKZW01000001">
    <property type="protein sequence ID" value="GER89275.1"/>
    <property type="molecule type" value="Genomic_DNA"/>
</dbReference>
<dbReference type="Proteomes" id="UP000326912">
    <property type="component" value="Unassembled WGS sequence"/>
</dbReference>
<protein>
    <submittedName>
        <fullName evidence="2">Uncharacterized protein</fullName>
    </submittedName>
</protein>
<accession>A0A5J4KN40</accession>
<dbReference type="AlphaFoldDB" id="A0A5J4KN40"/>
<reference evidence="2 3" key="1">
    <citation type="submission" date="2019-10" db="EMBL/GenBank/DDBJ databases">
        <title>Dictyobacter vulcani sp. nov., within the class Ktedonobacteria, isolated from soil of volcanic Mt. Zao.</title>
        <authorList>
            <person name="Zheng Y."/>
            <person name="Wang C.M."/>
            <person name="Sakai Y."/>
            <person name="Abe K."/>
            <person name="Yokota A."/>
            <person name="Yabe S."/>
        </authorList>
    </citation>
    <scope>NUCLEOTIDE SEQUENCE [LARGE SCALE GENOMIC DNA]</scope>
    <source>
        <strain evidence="2 3">W12</strain>
    </source>
</reference>
<feature type="region of interest" description="Disordered" evidence="1">
    <location>
        <begin position="213"/>
        <end position="233"/>
    </location>
</feature>
<proteinExistence type="predicted"/>
<evidence type="ECO:0000313" key="2">
    <source>
        <dbReference type="EMBL" id="GER89275.1"/>
    </source>
</evidence>
<gene>
    <name evidence="2" type="ORF">KDW_34370</name>
</gene>
<organism evidence="2 3">
    <name type="scientific">Dictyobacter vulcani</name>
    <dbReference type="NCBI Taxonomy" id="2607529"/>
    <lineage>
        <taxon>Bacteria</taxon>
        <taxon>Bacillati</taxon>
        <taxon>Chloroflexota</taxon>
        <taxon>Ktedonobacteria</taxon>
        <taxon>Ktedonobacterales</taxon>
        <taxon>Dictyobacteraceae</taxon>
        <taxon>Dictyobacter</taxon>
    </lineage>
</organism>
<comment type="caution">
    <text evidence="2">The sequence shown here is derived from an EMBL/GenBank/DDBJ whole genome shotgun (WGS) entry which is preliminary data.</text>
</comment>
<evidence type="ECO:0000256" key="1">
    <source>
        <dbReference type="SAM" id="MobiDB-lite"/>
    </source>
</evidence>
<evidence type="ECO:0000313" key="3">
    <source>
        <dbReference type="Proteomes" id="UP000326912"/>
    </source>
</evidence>
<sequence>MLITGLIAFMFLRKQKPQRISYARFARPAAQPTPWLNRADPDATFVLPGVEQQAAFAVSAQMNMPMQPAGPVIAMPTGSHKALTPTPPPLFNDPHRTISMPTGPQQAITPASKEADPGYMPGALQPITSPLPGQIAATPRKNPVSTSDMSPLPLDNFDLSQVLPKEVADKDIQWNAPGKEKEQPISFSPLIAPNVQDDPVLETIMRQAQMGLYALPNQDPTETTDSNDDPFLA</sequence>
<name>A0A5J4KN40_9CHLR</name>